<dbReference type="Gene3D" id="3.30.450.40">
    <property type="match status" value="1"/>
</dbReference>
<dbReference type="PROSITE" id="PS50109">
    <property type="entry name" value="HIS_KIN"/>
    <property type="match status" value="1"/>
</dbReference>
<reference evidence="8" key="1">
    <citation type="journal article" date="2019" name="Int. J. Syst. Evol. Microbiol.">
        <title>The Global Catalogue of Microorganisms (GCM) 10K type strain sequencing project: providing services to taxonomists for standard genome sequencing and annotation.</title>
        <authorList>
            <consortium name="The Broad Institute Genomics Platform"/>
            <consortium name="The Broad Institute Genome Sequencing Center for Infectious Disease"/>
            <person name="Wu L."/>
            <person name="Ma J."/>
        </authorList>
    </citation>
    <scope>NUCLEOTIDE SEQUENCE [LARGE SCALE GENOMIC DNA]</scope>
    <source>
        <strain evidence="8">CCUG 58938</strain>
    </source>
</reference>
<dbReference type="EC" id="2.7.13.3" evidence="2"/>
<feature type="domain" description="Histidine kinase" evidence="6">
    <location>
        <begin position="193"/>
        <end position="406"/>
    </location>
</feature>
<dbReference type="GO" id="GO:0005524">
    <property type="term" value="F:ATP binding"/>
    <property type="evidence" value="ECO:0007669"/>
    <property type="project" value="UniProtKB-KW"/>
</dbReference>
<dbReference type="Gene3D" id="1.10.287.130">
    <property type="match status" value="1"/>
</dbReference>
<dbReference type="PANTHER" id="PTHR42878">
    <property type="entry name" value="TWO-COMPONENT HISTIDINE KINASE"/>
    <property type="match status" value="1"/>
</dbReference>
<organism evidence="7 8">
    <name type="scientific">Ohtaekwangia kribbensis</name>
    <dbReference type="NCBI Taxonomy" id="688913"/>
    <lineage>
        <taxon>Bacteria</taxon>
        <taxon>Pseudomonadati</taxon>
        <taxon>Bacteroidota</taxon>
        <taxon>Cytophagia</taxon>
        <taxon>Cytophagales</taxon>
        <taxon>Fulvivirgaceae</taxon>
        <taxon>Ohtaekwangia</taxon>
    </lineage>
</organism>
<name>A0ABW3JXE1_9BACT</name>
<dbReference type="InterPro" id="IPR003018">
    <property type="entry name" value="GAF"/>
</dbReference>
<evidence type="ECO:0000256" key="2">
    <source>
        <dbReference type="ARBA" id="ARBA00012438"/>
    </source>
</evidence>
<evidence type="ECO:0000256" key="4">
    <source>
        <dbReference type="ARBA" id="ARBA00022679"/>
    </source>
</evidence>
<dbReference type="Pfam" id="PF00512">
    <property type="entry name" value="HisKA"/>
    <property type="match status" value="1"/>
</dbReference>
<dbReference type="InterPro" id="IPR050351">
    <property type="entry name" value="BphY/WalK/GraS-like"/>
</dbReference>
<sequence length="406" mass="45731">MNNLSTPSGTTLLLQATQTLLQARDNDRVMATILSVARKITSAQGAVFIVYEGEQCFFADEDATQPLWKDLYFPIHQRIEGLALQNKQTLCVEDIYTDDRIEPEIYRSTFIKSLTVVPFDRASSTGAIGIYWPYIHRSSDEEIALLQSLAGIATAALENIHILRQQEQTEIQLDHLKKEYDSLNKEFESFSYSMSHDLRAPLRAIVGFSRMLDEDYRDVLNTEGSRILGVVQRNAYKMENLIDELLKLSRVGRKEIIKIVIDTPRLVQSTINEINNSVSHKSTIQIGALLPSFADYALLSQVWTNLLLNAIKFSSKKESPFIEVGSYTTETHIVYFIKDNGAGFDMAYADKLFGVFQRLHKPTEFEGIGIGLALVQRIISKHGGSIWAEASVNEGATFYFSLPAQN</sequence>
<dbReference type="InterPro" id="IPR005467">
    <property type="entry name" value="His_kinase_dom"/>
</dbReference>
<dbReference type="InterPro" id="IPR036890">
    <property type="entry name" value="HATPase_C_sf"/>
</dbReference>
<dbReference type="SMART" id="SM00388">
    <property type="entry name" value="HisKA"/>
    <property type="match status" value="1"/>
</dbReference>
<evidence type="ECO:0000256" key="3">
    <source>
        <dbReference type="ARBA" id="ARBA00022553"/>
    </source>
</evidence>
<evidence type="ECO:0000313" key="8">
    <source>
        <dbReference type="Proteomes" id="UP001597112"/>
    </source>
</evidence>
<dbReference type="SUPFAM" id="SSF55874">
    <property type="entry name" value="ATPase domain of HSP90 chaperone/DNA topoisomerase II/histidine kinase"/>
    <property type="match status" value="1"/>
</dbReference>
<dbReference type="SMART" id="SM00387">
    <property type="entry name" value="HATPase_c"/>
    <property type="match status" value="1"/>
</dbReference>
<keyword evidence="3" id="KW-0597">Phosphoprotein</keyword>
<dbReference type="PANTHER" id="PTHR42878:SF15">
    <property type="entry name" value="BACTERIOPHYTOCHROME"/>
    <property type="match status" value="1"/>
</dbReference>
<dbReference type="SUPFAM" id="SSF55781">
    <property type="entry name" value="GAF domain-like"/>
    <property type="match status" value="1"/>
</dbReference>
<keyword evidence="8" id="KW-1185">Reference proteome</keyword>
<dbReference type="SUPFAM" id="SSF47384">
    <property type="entry name" value="Homodimeric domain of signal transducing histidine kinase"/>
    <property type="match status" value="1"/>
</dbReference>
<dbReference type="CDD" id="cd00082">
    <property type="entry name" value="HisKA"/>
    <property type="match status" value="1"/>
</dbReference>
<protein>
    <recommendedName>
        <fullName evidence="2">histidine kinase</fullName>
        <ecNumber evidence="2">2.7.13.3</ecNumber>
    </recommendedName>
</protein>
<dbReference type="Pfam" id="PF02518">
    <property type="entry name" value="HATPase_c"/>
    <property type="match status" value="1"/>
</dbReference>
<dbReference type="InterPro" id="IPR003594">
    <property type="entry name" value="HATPase_dom"/>
</dbReference>
<evidence type="ECO:0000313" key="7">
    <source>
        <dbReference type="EMBL" id="MFD0998599.1"/>
    </source>
</evidence>
<keyword evidence="4" id="KW-0808">Transferase</keyword>
<dbReference type="Proteomes" id="UP001597112">
    <property type="component" value="Unassembled WGS sequence"/>
</dbReference>
<keyword evidence="7" id="KW-0067">ATP-binding</keyword>
<evidence type="ECO:0000259" key="6">
    <source>
        <dbReference type="PROSITE" id="PS50109"/>
    </source>
</evidence>
<dbReference type="InterPro" id="IPR036097">
    <property type="entry name" value="HisK_dim/P_sf"/>
</dbReference>
<comment type="caution">
    <text evidence="7">The sequence shown here is derived from an EMBL/GenBank/DDBJ whole genome shotgun (WGS) entry which is preliminary data.</text>
</comment>
<dbReference type="RefSeq" id="WP_377575553.1">
    <property type="nucleotide sequence ID" value="NZ_JBHTKA010000001.1"/>
</dbReference>
<evidence type="ECO:0000256" key="5">
    <source>
        <dbReference type="ARBA" id="ARBA00022777"/>
    </source>
</evidence>
<dbReference type="EMBL" id="JBHTKA010000001">
    <property type="protein sequence ID" value="MFD0998599.1"/>
    <property type="molecule type" value="Genomic_DNA"/>
</dbReference>
<proteinExistence type="predicted"/>
<dbReference type="Gene3D" id="3.30.565.10">
    <property type="entry name" value="Histidine kinase-like ATPase, C-terminal domain"/>
    <property type="match status" value="1"/>
</dbReference>
<dbReference type="Pfam" id="PF13185">
    <property type="entry name" value="GAF_2"/>
    <property type="match status" value="1"/>
</dbReference>
<comment type="catalytic activity">
    <reaction evidence="1">
        <text>ATP + protein L-histidine = ADP + protein N-phospho-L-histidine.</text>
        <dbReference type="EC" id="2.7.13.3"/>
    </reaction>
</comment>
<dbReference type="InterPro" id="IPR004358">
    <property type="entry name" value="Sig_transdc_His_kin-like_C"/>
</dbReference>
<dbReference type="InterPro" id="IPR029016">
    <property type="entry name" value="GAF-like_dom_sf"/>
</dbReference>
<gene>
    <name evidence="7" type="ORF">ACFQ21_04745</name>
</gene>
<accession>A0ABW3JXE1</accession>
<evidence type="ECO:0000256" key="1">
    <source>
        <dbReference type="ARBA" id="ARBA00000085"/>
    </source>
</evidence>
<dbReference type="InterPro" id="IPR003661">
    <property type="entry name" value="HisK_dim/P_dom"/>
</dbReference>
<keyword evidence="7" id="KW-0547">Nucleotide-binding</keyword>
<keyword evidence="5" id="KW-0418">Kinase</keyword>
<dbReference type="PRINTS" id="PR00344">
    <property type="entry name" value="BCTRLSENSOR"/>
</dbReference>